<dbReference type="AlphaFoldDB" id="U9V0V3"/>
<dbReference type="EMBL" id="KI276381">
    <property type="protein sequence ID" value="ESA21486.1"/>
    <property type="molecule type" value="Genomic_DNA"/>
</dbReference>
<name>U9V0V3_RHIID</name>
<gene>
    <name evidence="1" type="ORF">GLOINDRAFT_17412</name>
</gene>
<dbReference type="VEuPathDB" id="FungiDB:RhiirFUN_010308"/>
<feature type="non-terminal residue" evidence="1">
    <location>
        <position position="428"/>
    </location>
</feature>
<accession>U9V0V3</accession>
<sequence length="428" mass="50503">MENMMKPYETCENINAMNDLAIEANMDVFKEKDQVIMRINNNVSDNIDICLMWLDYVIENKGMYEELREFVIMVFFGLGIIPKSSDIDKFNFNGKLKFTKNEKKVYAVALMVAIIILPCNIKIDFRTDLDVIEWINGYSQTDDKTEIQKAMKDVKIPAIKKELVSCKFAIKEVEINVSHFGRLRWNYVPIEGAYRFLFKELSYNTTKIDLMLLEYVKDCFISSNGGNALIDWTESFKLIKNEITTSRNVANREDAATRCFRVKNFLKILPTYEVLWMRKVWGIPSKKCPRCAIEEETWDHLWICNKNRAGDTESEIFKASLDEVLSQYVDIIDKDQKNQWKEDLWEVAATKLMIMGPENLIREITRGLINEKWWRTCKIRGQCKVLKDIFDVYLKKIQMQIWNRRCVETIESERQLGILKDLKRKKKR</sequence>
<organism evidence="1">
    <name type="scientific">Rhizophagus irregularis (strain DAOM 181602 / DAOM 197198 / MUCL 43194)</name>
    <name type="common">Arbuscular mycorrhizal fungus</name>
    <name type="synonym">Glomus intraradices</name>
    <dbReference type="NCBI Taxonomy" id="747089"/>
    <lineage>
        <taxon>Eukaryota</taxon>
        <taxon>Fungi</taxon>
        <taxon>Fungi incertae sedis</taxon>
        <taxon>Mucoromycota</taxon>
        <taxon>Glomeromycotina</taxon>
        <taxon>Glomeromycetes</taxon>
        <taxon>Glomerales</taxon>
        <taxon>Glomeraceae</taxon>
        <taxon>Rhizophagus</taxon>
    </lineage>
</organism>
<dbReference type="HOGENOM" id="CLU_018736_0_0_1"/>
<proteinExistence type="predicted"/>
<reference evidence="1" key="1">
    <citation type="submission" date="2013-07" db="EMBL/GenBank/DDBJ databases">
        <title>The genome of an arbuscular mycorrhizal fungus provides insights into the evolution of the oldest plant symbiosis.</title>
        <authorList>
            <consortium name="DOE Joint Genome Institute"/>
            <person name="Tisserant E."/>
            <person name="Malbreil M."/>
            <person name="Kuo A."/>
            <person name="Kohler A."/>
            <person name="Symeonidi A."/>
            <person name="Balestrini R."/>
            <person name="Charron P."/>
            <person name="Duensing N."/>
            <person name="Frei-dit-Frey N."/>
            <person name="Gianinazzi-Pearson V."/>
            <person name="Gilbert B."/>
            <person name="Handa Y."/>
            <person name="Hijri M."/>
            <person name="Kaul R."/>
            <person name="Kawaguchi M."/>
            <person name="Krajinski F."/>
            <person name="Lammers P."/>
            <person name="Lapierre D."/>
            <person name="Masclaux F.G."/>
            <person name="Murat C."/>
            <person name="Morin E."/>
            <person name="Ndikumana S."/>
            <person name="Pagni M."/>
            <person name="Petitpierre D."/>
            <person name="Requena N."/>
            <person name="Rosikiewicz P."/>
            <person name="Riley R."/>
            <person name="Saito K."/>
            <person name="San Clemente H."/>
            <person name="Shapiro H."/>
            <person name="van Tuinen D."/>
            <person name="Becard G."/>
            <person name="Bonfante P."/>
            <person name="Paszkowski U."/>
            <person name="Shachar-Hill Y."/>
            <person name="Young J.P."/>
            <person name="Sanders I.R."/>
            <person name="Henrissat B."/>
            <person name="Rensing S.A."/>
            <person name="Grigoriev I.V."/>
            <person name="Corradi N."/>
            <person name="Roux C."/>
            <person name="Martin F."/>
        </authorList>
    </citation>
    <scope>NUCLEOTIDE SEQUENCE</scope>
    <source>
        <strain evidence="1">DAOM 197198</strain>
    </source>
</reference>
<protein>
    <submittedName>
        <fullName evidence="1">Uncharacterized protein</fullName>
    </submittedName>
</protein>
<evidence type="ECO:0000313" key="1">
    <source>
        <dbReference type="EMBL" id="ESA21486.1"/>
    </source>
</evidence>